<dbReference type="RefSeq" id="WP_338447931.1">
    <property type="nucleotide sequence ID" value="NZ_CP137640.1"/>
</dbReference>
<gene>
    <name evidence="1" type="ORF">R4Z09_16965</name>
</gene>
<keyword evidence="2" id="KW-1185">Reference proteome</keyword>
<protein>
    <recommendedName>
        <fullName evidence="3">Phage protein</fullName>
    </recommendedName>
</protein>
<sequence>MSKLKTAEMVADMVGLDYGYVVEAIEYFKTIDEAFNWVFLSEENPTRPYTQEQLIQKLASVTKEDMEELNAKTAGEYLVIDADHTYITPYGVAYIRITR</sequence>
<dbReference type="Proteomes" id="UP001357223">
    <property type="component" value="Chromosome"/>
</dbReference>
<evidence type="ECO:0000313" key="2">
    <source>
        <dbReference type="Proteomes" id="UP001357223"/>
    </source>
</evidence>
<evidence type="ECO:0008006" key="3">
    <source>
        <dbReference type="Google" id="ProtNLM"/>
    </source>
</evidence>
<proteinExistence type="predicted"/>
<evidence type="ECO:0000313" key="1">
    <source>
        <dbReference type="EMBL" id="WVX78997.1"/>
    </source>
</evidence>
<dbReference type="EMBL" id="CP137640">
    <property type="protein sequence ID" value="WVX78997.1"/>
    <property type="molecule type" value="Genomic_DNA"/>
</dbReference>
<reference evidence="1 2" key="1">
    <citation type="submission" date="2023-10" db="EMBL/GenBank/DDBJ databases">
        <title>Niallia locisalis sp.nov. isolated from a salt pond sample.</title>
        <authorList>
            <person name="Li X.-J."/>
            <person name="Dong L."/>
        </authorList>
    </citation>
    <scope>NUCLEOTIDE SEQUENCE [LARGE SCALE GENOMIC DNA]</scope>
    <source>
        <strain evidence="1 2">DSM 29761</strain>
    </source>
</reference>
<accession>A0ABZ2CAF8</accession>
<name>A0ABZ2CAF8_9BACI</name>
<organism evidence="1 2">
    <name type="scientific">Niallia oryzisoli</name>
    <dbReference type="NCBI Taxonomy" id="1737571"/>
    <lineage>
        <taxon>Bacteria</taxon>
        <taxon>Bacillati</taxon>
        <taxon>Bacillota</taxon>
        <taxon>Bacilli</taxon>
        <taxon>Bacillales</taxon>
        <taxon>Bacillaceae</taxon>
        <taxon>Niallia</taxon>
    </lineage>
</organism>